<dbReference type="EMBL" id="LJJD01000035">
    <property type="protein sequence ID" value="KQL56048.1"/>
    <property type="molecule type" value="Genomic_DNA"/>
</dbReference>
<accession>A0A9D5DLF1</accession>
<protein>
    <submittedName>
        <fullName evidence="2">Uncharacterized protein</fullName>
    </submittedName>
</protein>
<feature type="transmembrane region" description="Helical" evidence="1">
    <location>
        <begin position="30"/>
        <end position="51"/>
    </location>
</feature>
<name>A0A9D5DLF1_9BACI</name>
<gene>
    <name evidence="2" type="ORF">AN965_15875</name>
</gene>
<dbReference type="Proteomes" id="UP000051061">
    <property type="component" value="Unassembled WGS sequence"/>
</dbReference>
<keyword evidence="1" id="KW-0812">Transmembrane</keyword>
<evidence type="ECO:0000313" key="3">
    <source>
        <dbReference type="Proteomes" id="UP000051061"/>
    </source>
</evidence>
<comment type="caution">
    <text evidence="2">The sequence shown here is derived from an EMBL/GenBank/DDBJ whole genome shotgun (WGS) entry which is preliminary data.</text>
</comment>
<keyword evidence="3" id="KW-1185">Reference proteome</keyword>
<keyword evidence="1" id="KW-1133">Transmembrane helix</keyword>
<evidence type="ECO:0000256" key="1">
    <source>
        <dbReference type="SAM" id="Phobius"/>
    </source>
</evidence>
<feature type="transmembrane region" description="Helical" evidence="1">
    <location>
        <begin position="7"/>
        <end position="24"/>
    </location>
</feature>
<sequence length="60" mass="7053">MYLLTGVISLIFTFIFITYLYGLNQIYSSMFSPGLVIFPVVLLTIACYSLYRYYTKEMKK</sequence>
<keyword evidence="1" id="KW-0472">Membrane</keyword>
<reference evidence="2 3" key="1">
    <citation type="submission" date="2015-09" db="EMBL/GenBank/DDBJ databases">
        <title>Genome sequencing project for genomic taxonomy and phylogenomics of Bacillus-like bacteria.</title>
        <authorList>
            <person name="Liu B."/>
            <person name="Wang J."/>
            <person name="Zhu Y."/>
            <person name="Liu G."/>
            <person name="Chen Q."/>
            <person name="Chen Z."/>
            <person name="Lan J."/>
            <person name="Che J."/>
            <person name="Ge C."/>
            <person name="Shi H."/>
            <person name="Pan Z."/>
            <person name="Liu X."/>
        </authorList>
    </citation>
    <scope>NUCLEOTIDE SEQUENCE [LARGE SCALE GENOMIC DNA]</scope>
    <source>
        <strain evidence="2 3">DSM 19153</strain>
    </source>
</reference>
<organism evidence="2 3">
    <name type="scientific">Alkalicoccobacillus plakortidis</name>
    <dbReference type="NCBI Taxonomy" id="444060"/>
    <lineage>
        <taxon>Bacteria</taxon>
        <taxon>Bacillati</taxon>
        <taxon>Bacillota</taxon>
        <taxon>Bacilli</taxon>
        <taxon>Bacillales</taxon>
        <taxon>Bacillaceae</taxon>
        <taxon>Alkalicoccobacillus</taxon>
    </lineage>
</organism>
<evidence type="ECO:0000313" key="2">
    <source>
        <dbReference type="EMBL" id="KQL56048.1"/>
    </source>
</evidence>
<dbReference type="AlphaFoldDB" id="A0A9D5DLF1"/>
<proteinExistence type="predicted"/>